<evidence type="ECO:0000259" key="1">
    <source>
        <dbReference type="Pfam" id="PF12891"/>
    </source>
</evidence>
<evidence type="ECO:0008006" key="5">
    <source>
        <dbReference type="Google" id="ProtNLM"/>
    </source>
</evidence>
<dbReference type="InterPro" id="IPR017853">
    <property type="entry name" value="GH"/>
</dbReference>
<reference evidence="3 4" key="1">
    <citation type="journal article" date="2009" name="Stand. Genomic Sci.">
        <title>Complete genome sequence of Dyadobacter fermentans type strain (NS114).</title>
        <authorList>
            <person name="Lang E."/>
            <person name="Lapidus A."/>
            <person name="Chertkov O."/>
            <person name="Brettin T."/>
            <person name="Detter J.C."/>
            <person name="Han C."/>
            <person name="Copeland A."/>
            <person name="Glavina Del Rio T."/>
            <person name="Nolan M."/>
            <person name="Chen F."/>
            <person name="Lucas S."/>
            <person name="Tice H."/>
            <person name="Cheng J.F."/>
            <person name="Land M."/>
            <person name="Hauser L."/>
            <person name="Chang Y.J."/>
            <person name="Jeffries C.D."/>
            <person name="Kopitz M."/>
            <person name="Bruce D."/>
            <person name="Goodwin L."/>
            <person name="Pitluck S."/>
            <person name="Ovchinnikova G."/>
            <person name="Pati A."/>
            <person name="Ivanova N."/>
            <person name="Mavrommatis K."/>
            <person name="Chen A."/>
            <person name="Palaniappan K."/>
            <person name="Chain P."/>
            <person name="Bristow J."/>
            <person name="Eisen J.A."/>
            <person name="Markowitz V."/>
            <person name="Hugenholtz P."/>
            <person name="Goker M."/>
            <person name="Rohde M."/>
            <person name="Kyrpides N.C."/>
            <person name="Klenk H.P."/>
        </authorList>
    </citation>
    <scope>NUCLEOTIDE SEQUENCE [LARGE SCALE GENOMIC DNA]</scope>
    <source>
        <strain evidence="4">ATCC 700827 / DSM 18053 / CIP 107007 / KCTC 52180 / NS114</strain>
    </source>
</reference>
<evidence type="ECO:0000313" key="4">
    <source>
        <dbReference type="Proteomes" id="UP000002011"/>
    </source>
</evidence>
<dbReference type="InterPro" id="IPR026444">
    <property type="entry name" value="Secre_tail"/>
</dbReference>
<dbReference type="EMBL" id="CP001619">
    <property type="protein sequence ID" value="ACT92814.1"/>
    <property type="molecule type" value="Genomic_DNA"/>
</dbReference>
<evidence type="ECO:0000313" key="3">
    <source>
        <dbReference type="EMBL" id="ACT92814.1"/>
    </source>
</evidence>
<evidence type="ECO:0000259" key="2">
    <source>
        <dbReference type="Pfam" id="PF18962"/>
    </source>
</evidence>
<dbReference type="Pfam" id="PF18962">
    <property type="entry name" value="Por_Secre_tail"/>
    <property type="match status" value="1"/>
</dbReference>
<dbReference type="SUPFAM" id="SSF51445">
    <property type="entry name" value="(Trans)glycosidases"/>
    <property type="match status" value="1"/>
</dbReference>
<accession>C6VSJ2</accession>
<dbReference type="Pfam" id="PF12891">
    <property type="entry name" value="Glyco_hydro_44"/>
    <property type="match status" value="1"/>
</dbReference>
<sequence>MPNNALSAIGRALIVVWMGAMPVVGQIQVTIDAGADLKPVSPYLYGRNNSFSSTDPNWTLPDADLVRLRDAGVTFFRESGGNNSSKYNWRRKLGSHPDWYNNVYVNNWDHAAQTLQKHFPAAQGMWAFQLLGYAARSNAANFPDWDYNRSQWWEGVNQNLAGGGVPNATGTKALTEGNPHLYLEKWPADSSVAMLDHWFGANGIGLKKEGIRYWNMDNEPEIWSGTHDDVMPVLLSPQEFMQRYIQLAKKARAKFPDIKLVGPVTANEWQWYNWGTRPVTENGKTYPWLEYFIKTIAAGQQQSGIRLLDVLDIHFYPSTQKTEEVVQLHRVFFDRNYDFPEANGVKTMNGGYDNSLTREYIFARCNDWLTQYLGADHGVTLGLTEAGIHDAVQPSVRAVWYASTLGEFMKNNVEIFTPWTWQTGMWETLHLFSRYNLTHSVRGISANEALVSAYPTVNASKDSMTVVLINRSPDASQVVNVRFNQFSPEPGKAVLYKLSQLPAEETFVSHRDNALKKSEVNVGVNGFGISLPPMSVSSVTLRNGGPVLGEPPAAEPFQVFPNPSWDSVTVRWAHQDFDQITITATSGKQIYNRTLQKSQREAVIGRKLPAGVYLIRLTGPGGQSAVRKIIAR</sequence>
<dbReference type="Proteomes" id="UP000002011">
    <property type="component" value="Chromosome"/>
</dbReference>
<gene>
    <name evidence="3" type="ordered locus">Dfer_1570</name>
</gene>
<dbReference type="InterPro" id="IPR013780">
    <property type="entry name" value="Glyco_hydro_b"/>
</dbReference>
<feature type="domain" description="Glycoside hydrolase family 44 catalytic" evidence="1">
    <location>
        <begin position="98"/>
        <end position="318"/>
    </location>
</feature>
<proteinExistence type="predicted"/>
<protein>
    <recommendedName>
        <fullName evidence="5">Glycoside hydrolase family 44</fullName>
    </recommendedName>
</protein>
<name>C6VSJ2_DYAFD</name>
<dbReference type="AlphaFoldDB" id="C6VSJ2"/>
<dbReference type="Gene3D" id="3.20.20.80">
    <property type="entry name" value="Glycosidases"/>
    <property type="match status" value="1"/>
</dbReference>
<dbReference type="InterPro" id="IPR024745">
    <property type="entry name" value="GH44_cat"/>
</dbReference>
<feature type="domain" description="Secretion system C-terminal sorting" evidence="2">
    <location>
        <begin position="559"/>
        <end position="630"/>
    </location>
</feature>
<dbReference type="Gene3D" id="2.60.40.1180">
    <property type="entry name" value="Golgi alpha-mannosidase II"/>
    <property type="match status" value="1"/>
</dbReference>
<dbReference type="NCBIfam" id="TIGR04183">
    <property type="entry name" value="Por_Secre_tail"/>
    <property type="match status" value="1"/>
</dbReference>
<dbReference type="KEGG" id="dfe:Dfer_1570"/>
<dbReference type="HOGENOM" id="CLU_436709_0_0_10"/>
<organism evidence="3 4">
    <name type="scientific">Dyadobacter fermentans (strain ATCC 700827 / DSM 18053 / CIP 107007 / KCTC 52180 / NS114)</name>
    <dbReference type="NCBI Taxonomy" id="471854"/>
    <lineage>
        <taxon>Bacteria</taxon>
        <taxon>Pseudomonadati</taxon>
        <taxon>Bacteroidota</taxon>
        <taxon>Cytophagia</taxon>
        <taxon>Cytophagales</taxon>
        <taxon>Spirosomataceae</taxon>
        <taxon>Dyadobacter</taxon>
    </lineage>
</organism>
<dbReference type="STRING" id="471854.Dfer_1570"/>
<dbReference type="CAZy" id="GH44">
    <property type="family name" value="Glycoside Hydrolase Family 44"/>
</dbReference>
<dbReference type="eggNOG" id="COG3534">
    <property type="taxonomic scope" value="Bacteria"/>
</dbReference>
<keyword evidence="4" id="KW-1185">Reference proteome</keyword>
<dbReference type="RefSeq" id="WP_015811068.1">
    <property type="nucleotide sequence ID" value="NC_013037.1"/>
</dbReference>